<evidence type="ECO:0000259" key="9">
    <source>
        <dbReference type="Pfam" id="PF25198"/>
    </source>
</evidence>
<dbReference type="InterPro" id="IPR008844">
    <property type="entry name" value="Spore_GerAC-like"/>
</dbReference>
<sequence length="375" mass="42759">MHVFVKIVAVIFFVTLITGCTDKRIIEEIAFINLMGLDLVNKEDYEKNRHLLVTASIPQIDPAAEAKRELIFTNAKSDKEAMLNLSRKTNRTIVSGKIKVILFGLDLAKNGLNENLDTFERDPIFGRQVKIVIANGLAHDVMKPEFAEKPRPSTYIDKLIEKETKMNSIPEALLFQFQRDVADDGKDPAAPMITYADNEVKIDGIALFQNDKYITKLEPDMSRYFFFLNGDFSAGAINLSFEEKGKESPVQFMYSALKNSRDIQVKVNKQEEIDVTLTVNIVGSALEYNGNMDLGKAEDQLYLEKKIEENIEKKSIEIIKTLQTNKVDSLGLGRYVRNKLAYEKWKSMDWQNEVYPNINIHVEVDAKIKDYGLRT</sequence>
<comment type="subcellular location">
    <subcellularLocation>
        <location evidence="1">Membrane</location>
        <topology evidence="1">Lipid-anchor</topology>
    </subcellularLocation>
</comment>
<comment type="caution">
    <text evidence="10">The sequence shown here is derived from an EMBL/GenBank/DDBJ whole genome shotgun (WGS) entry which is preliminary data.</text>
</comment>
<feature type="domain" description="Spore germination protein N-terminal" evidence="9">
    <location>
        <begin position="22"/>
        <end position="194"/>
    </location>
</feature>
<keyword evidence="7" id="KW-0449">Lipoprotein</keyword>
<dbReference type="Proteomes" id="UP001145072">
    <property type="component" value="Unassembled WGS sequence"/>
</dbReference>
<accession>A0A9X4AJB8</accession>
<dbReference type="Pfam" id="PF25198">
    <property type="entry name" value="Spore_GerAC_N"/>
    <property type="match status" value="1"/>
</dbReference>
<evidence type="ECO:0000313" key="10">
    <source>
        <dbReference type="EMBL" id="MDC3421614.1"/>
    </source>
</evidence>
<dbReference type="InterPro" id="IPR057336">
    <property type="entry name" value="GerAC_N"/>
</dbReference>
<evidence type="ECO:0000256" key="7">
    <source>
        <dbReference type="ARBA" id="ARBA00023288"/>
    </source>
</evidence>
<evidence type="ECO:0000256" key="3">
    <source>
        <dbReference type="ARBA" id="ARBA00022544"/>
    </source>
</evidence>
<dbReference type="Gene3D" id="3.30.300.210">
    <property type="entry name" value="Nutrient germinant receptor protein C, domain 3"/>
    <property type="match status" value="1"/>
</dbReference>
<dbReference type="PANTHER" id="PTHR35789">
    <property type="entry name" value="SPORE GERMINATION PROTEIN B3"/>
    <property type="match status" value="1"/>
</dbReference>
<dbReference type="EMBL" id="JAMQJZ010000012">
    <property type="protein sequence ID" value="MDC3421614.1"/>
    <property type="molecule type" value="Genomic_DNA"/>
</dbReference>
<dbReference type="RefSeq" id="WP_259870852.1">
    <property type="nucleotide sequence ID" value="NZ_JAMQJZ010000012.1"/>
</dbReference>
<evidence type="ECO:0000259" key="8">
    <source>
        <dbReference type="Pfam" id="PF05504"/>
    </source>
</evidence>
<dbReference type="GO" id="GO:0009847">
    <property type="term" value="P:spore germination"/>
    <property type="evidence" value="ECO:0007669"/>
    <property type="project" value="InterPro"/>
</dbReference>
<dbReference type="PANTHER" id="PTHR35789:SF1">
    <property type="entry name" value="SPORE GERMINATION PROTEIN B3"/>
    <property type="match status" value="1"/>
</dbReference>
<dbReference type="AlphaFoldDB" id="A0A9X4AJB8"/>
<gene>
    <name evidence="10" type="ORF">NC661_14670</name>
</gene>
<dbReference type="InterPro" id="IPR046953">
    <property type="entry name" value="Spore_GerAC-like_C"/>
</dbReference>
<evidence type="ECO:0000256" key="4">
    <source>
        <dbReference type="ARBA" id="ARBA00022729"/>
    </source>
</evidence>
<reference evidence="10" key="1">
    <citation type="submission" date="2022-06" db="EMBL/GenBank/DDBJ databases">
        <title>Aquibacillus sp. a new bacterium isolated from soil saline samples.</title>
        <authorList>
            <person name="Galisteo C."/>
            <person name="De La Haba R."/>
            <person name="Sanchez-Porro C."/>
            <person name="Ventosa A."/>
        </authorList>
    </citation>
    <scope>NUCLEOTIDE SEQUENCE</scope>
    <source>
        <strain evidence="10">JCM 12387</strain>
    </source>
</reference>
<protein>
    <submittedName>
        <fullName evidence="10">Ger(X)C family spore germination protein</fullName>
    </submittedName>
</protein>
<comment type="similarity">
    <text evidence="2">Belongs to the GerABKC lipoprotein family.</text>
</comment>
<dbReference type="GO" id="GO:0016020">
    <property type="term" value="C:membrane"/>
    <property type="evidence" value="ECO:0007669"/>
    <property type="project" value="UniProtKB-SubCell"/>
</dbReference>
<evidence type="ECO:0000313" key="11">
    <source>
        <dbReference type="Proteomes" id="UP001145072"/>
    </source>
</evidence>
<keyword evidence="4" id="KW-0732">Signal</keyword>
<organism evidence="10 11">
    <name type="scientific">Aquibacillus koreensis</name>
    <dbReference type="NCBI Taxonomy" id="279446"/>
    <lineage>
        <taxon>Bacteria</taxon>
        <taxon>Bacillati</taxon>
        <taxon>Bacillota</taxon>
        <taxon>Bacilli</taxon>
        <taxon>Bacillales</taxon>
        <taxon>Bacillaceae</taxon>
        <taxon>Aquibacillus</taxon>
    </lineage>
</organism>
<feature type="domain" description="Spore germination GerAC-like C-terminal" evidence="8">
    <location>
        <begin position="203"/>
        <end position="372"/>
    </location>
</feature>
<evidence type="ECO:0000256" key="6">
    <source>
        <dbReference type="ARBA" id="ARBA00023139"/>
    </source>
</evidence>
<keyword evidence="5" id="KW-0472">Membrane</keyword>
<evidence type="ECO:0000256" key="1">
    <source>
        <dbReference type="ARBA" id="ARBA00004635"/>
    </source>
</evidence>
<name>A0A9X4AJB8_9BACI</name>
<keyword evidence="11" id="KW-1185">Reference proteome</keyword>
<keyword evidence="6" id="KW-0564">Palmitate</keyword>
<dbReference type="InterPro" id="IPR038501">
    <property type="entry name" value="Spore_GerAC_C_sf"/>
</dbReference>
<dbReference type="Pfam" id="PF05504">
    <property type="entry name" value="Spore_GerAC"/>
    <property type="match status" value="1"/>
</dbReference>
<evidence type="ECO:0000256" key="5">
    <source>
        <dbReference type="ARBA" id="ARBA00023136"/>
    </source>
</evidence>
<proteinExistence type="inferred from homology"/>
<dbReference type="PROSITE" id="PS51257">
    <property type="entry name" value="PROKAR_LIPOPROTEIN"/>
    <property type="match status" value="1"/>
</dbReference>
<evidence type="ECO:0000256" key="2">
    <source>
        <dbReference type="ARBA" id="ARBA00007886"/>
    </source>
</evidence>
<keyword evidence="3" id="KW-0309">Germination</keyword>
<dbReference type="NCBIfam" id="TIGR02887">
    <property type="entry name" value="spore_ger_x_C"/>
    <property type="match status" value="1"/>
</dbReference>